<name>A0A428QRY8_9HYPO</name>
<evidence type="ECO:0000313" key="2">
    <source>
        <dbReference type="EMBL" id="RSL68035.1"/>
    </source>
</evidence>
<feature type="transmembrane region" description="Helical" evidence="1">
    <location>
        <begin position="30"/>
        <end position="54"/>
    </location>
</feature>
<keyword evidence="1" id="KW-1133">Transmembrane helix</keyword>
<dbReference type="EMBL" id="NKCI01000018">
    <property type="protein sequence ID" value="RSL68035.1"/>
    <property type="molecule type" value="Genomic_DNA"/>
</dbReference>
<gene>
    <name evidence="2" type="ORF">CEP54_003026</name>
</gene>
<keyword evidence="1" id="KW-0812">Transmembrane</keyword>
<evidence type="ECO:0000256" key="1">
    <source>
        <dbReference type="SAM" id="Phobius"/>
    </source>
</evidence>
<evidence type="ECO:0000313" key="3">
    <source>
        <dbReference type="Proteomes" id="UP000288168"/>
    </source>
</evidence>
<protein>
    <submittedName>
        <fullName evidence="2">Uncharacterized protein</fullName>
    </submittedName>
</protein>
<accession>A0A428QRY8</accession>
<sequence length="192" mass="21103">MVTDNLLPKDAVDEEGEQVEITTYRRASKAVLVDIVVVAVVASVAMCVPSGLIFRIKVNTRKGFTQSERIRGRFSLLHWAFMRTHDPRLICLATVALPSAFSFSFLTNTTAYEGIEFSIVTVTQMVEPLYGPRDNEPSEVISDTFNSTRKIELLAQLTKSLHNIPPETGLQTPAIKPFSACRASLFGGPLGS</sequence>
<dbReference type="OrthoDB" id="5074786at2759"/>
<keyword evidence="3" id="KW-1185">Reference proteome</keyword>
<dbReference type="AlphaFoldDB" id="A0A428QRY8"/>
<proteinExistence type="predicted"/>
<keyword evidence="1" id="KW-0472">Membrane</keyword>
<reference evidence="2 3" key="1">
    <citation type="submission" date="2017-06" db="EMBL/GenBank/DDBJ databases">
        <title>Comparative genomic analysis of Ambrosia Fusariam Clade fungi.</title>
        <authorList>
            <person name="Stajich J.E."/>
            <person name="Carrillo J."/>
            <person name="Kijimoto T."/>
            <person name="Eskalen A."/>
            <person name="O'Donnell K."/>
            <person name="Kasson M."/>
        </authorList>
    </citation>
    <scope>NUCLEOTIDE SEQUENCE [LARGE SCALE GENOMIC DNA]</scope>
    <source>
        <strain evidence="2 3">NRRL62584</strain>
    </source>
</reference>
<organism evidence="2 3">
    <name type="scientific">Fusarium duplospermum</name>
    <dbReference type="NCBI Taxonomy" id="1325734"/>
    <lineage>
        <taxon>Eukaryota</taxon>
        <taxon>Fungi</taxon>
        <taxon>Dikarya</taxon>
        <taxon>Ascomycota</taxon>
        <taxon>Pezizomycotina</taxon>
        <taxon>Sordariomycetes</taxon>
        <taxon>Hypocreomycetidae</taxon>
        <taxon>Hypocreales</taxon>
        <taxon>Nectriaceae</taxon>
        <taxon>Fusarium</taxon>
        <taxon>Fusarium solani species complex</taxon>
    </lineage>
</organism>
<comment type="caution">
    <text evidence="2">The sequence shown here is derived from an EMBL/GenBank/DDBJ whole genome shotgun (WGS) entry which is preliminary data.</text>
</comment>
<dbReference type="Proteomes" id="UP000288168">
    <property type="component" value="Unassembled WGS sequence"/>
</dbReference>